<reference evidence="1 2" key="1">
    <citation type="journal article" date="2021" name="Hortic Res">
        <title>High-quality reference genome and annotation aids understanding of berry development for evergreen blueberry (Vaccinium darrowii).</title>
        <authorList>
            <person name="Yu J."/>
            <person name="Hulse-Kemp A.M."/>
            <person name="Babiker E."/>
            <person name="Staton M."/>
        </authorList>
    </citation>
    <scope>NUCLEOTIDE SEQUENCE [LARGE SCALE GENOMIC DNA]</scope>
    <source>
        <strain evidence="2">cv. NJ 8807/NJ 8810</strain>
        <tissue evidence="1">Young leaf</tissue>
    </source>
</reference>
<evidence type="ECO:0000313" key="2">
    <source>
        <dbReference type="Proteomes" id="UP000828048"/>
    </source>
</evidence>
<dbReference type="EMBL" id="CM037158">
    <property type="protein sequence ID" value="KAH7851905.1"/>
    <property type="molecule type" value="Genomic_DNA"/>
</dbReference>
<dbReference type="Proteomes" id="UP000828048">
    <property type="component" value="Chromosome 8"/>
</dbReference>
<evidence type="ECO:0000313" key="1">
    <source>
        <dbReference type="EMBL" id="KAH7851905.1"/>
    </source>
</evidence>
<proteinExistence type="predicted"/>
<gene>
    <name evidence="1" type="ORF">Vadar_018205</name>
</gene>
<organism evidence="1 2">
    <name type="scientific">Vaccinium darrowii</name>
    <dbReference type="NCBI Taxonomy" id="229202"/>
    <lineage>
        <taxon>Eukaryota</taxon>
        <taxon>Viridiplantae</taxon>
        <taxon>Streptophyta</taxon>
        <taxon>Embryophyta</taxon>
        <taxon>Tracheophyta</taxon>
        <taxon>Spermatophyta</taxon>
        <taxon>Magnoliopsida</taxon>
        <taxon>eudicotyledons</taxon>
        <taxon>Gunneridae</taxon>
        <taxon>Pentapetalae</taxon>
        <taxon>asterids</taxon>
        <taxon>Ericales</taxon>
        <taxon>Ericaceae</taxon>
        <taxon>Vaccinioideae</taxon>
        <taxon>Vaccinieae</taxon>
        <taxon>Vaccinium</taxon>
    </lineage>
</organism>
<accession>A0ACB7YED1</accession>
<sequence>MSRVEYYGSQNEIKGYQKLFTLFVANIPEMTDRTCLTKVFNKYGVIKEVLILVKRSKNGSRFAFVKYEDPISSEMAIFRANGMFYGKSKTFD</sequence>
<name>A0ACB7YED1_9ERIC</name>
<comment type="caution">
    <text evidence="1">The sequence shown here is derived from an EMBL/GenBank/DDBJ whole genome shotgun (WGS) entry which is preliminary data.</text>
</comment>
<protein>
    <submittedName>
        <fullName evidence="1">Uncharacterized protein</fullName>
    </submittedName>
</protein>
<keyword evidence="2" id="KW-1185">Reference proteome</keyword>